<evidence type="ECO:0000256" key="1">
    <source>
        <dbReference type="ARBA" id="ARBA00022676"/>
    </source>
</evidence>
<dbReference type="AlphaFoldDB" id="A0AAV1IIK6"/>
<dbReference type="EMBL" id="CAUYUE010000014">
    <property type="protein sequence ID" value="CAK0786502.1"/>
    <property type="molecule type" value="Genomic_DNA"/>
</dbReference>
<keyword evidence="6" id="KW-1185">Reference proteome</keyword>
<keyword evidence="3" id="KW-0812">Transmembrane</keyword>
<keyword evidence="3" id="KW-1133">Transmembrane helix</keyword>
<organism evidence="5 6">
    <name type="scientific">Coccomyxa viridis</name>
    <dbReference type="NCBI Taxonomy" id="1274662"/>
    <lineage>
        <taxon>Eukaryota</taxon>
        <taxon>Viridiplantae</taxon>
        <taxon>Chlorophyta</taxon>
        <taxon>core chlorophytes</taxon>
        <taxon>Trebouxiophyceae</taxon>
        <taxon>Trebouxiophyceae incertae sedis</taxon>
        <taxon>Coccomyxaceae</taxon>
        <taxon>Coccomyxa</taxon>
    </lineage>
</organism>
<feature type="compositionally biased region" description="Basic and acidic residues" evidence="2">
    <location>
        <begin position="127"/>
        <end position="141"/>
    </location>
</feature>
<feature type="transmembrane region" description="Helical" evidence="3">
    <location>
        <begin position="178"/>
        <end position="200"/>
    </location>
</feature>
<keyword evidence="3" id="KW-0472">Membrane</keyword>
<keyword evidence="1" id="KW-0328">Glycosyltransferase</keyword>
<evidence type="ECO:0000259" key="4">
    <source>
        <dbReference type="Pfam" id="PF00534"/>
    </source>
</evidence>
<evidence type="ECO:0000313" key="5">
    <source>
        <dbReference type="EMBL" id="CAK0786502.1"/>
    </source>
</evidence>
<feature type="region of interest" description="Disordered" evidence="2">
    <location>
        <begin position="85"/>
        <end position="161"/>
    </location>
</feature>
<accession>A0AAV1IIK6</accession>
<keyword evidence="1" id="KW-0808">Transferase</keyword>
<evidence type="ECO:0000313" key="6">
    <source>
        <dbReference type="Proteomes" id="UP001314263"/>
    </source>
</evidence>
<feature type="domain" description="Glycosyl transferase family 1" evidence="4">
    <location>
        <begin position="512"/>
        <end position="668"/>
    </location>
</feature>
<dbReference type="Pfam" id="PF00534">
    <property type="entry name" value="Glycos_transf_1"/>
    <property type="match status" value="1"/>
</dbReference>
<reference evidence="5 6" key="1">
    <citation type="submission" date="2023-10" db="EMBL/GenBank/DDBJ databases">
        <authorList>
            <person name="Maclean D."/>
            <person name="Macfadyen A."/>
        </authorList>
    </citation>
    <scope>NUCLEOTIDE SEQUENCE [LARGE SCALE GENOMIC DNA]</scope>
</reference>
<dbReference type="CDD" id="cd03801">
    <property type="entry name" value="GT4_PimA-like"/>
    <property type="match status" value="1"/>
</dbReference>
<dbReference type="GO" id="GO:0016757">
    <property type="term" value="F:glycosyltransferase activity"/>
    <property type="evidence" value="ECO:0007669"/>
    <property type="project" value="UniProtKB-KW"/>
</dbReference>
<comment type="caution">
    <text evidence="5">The sequence shown here is derived from an EMBL/GenBank/DDBJ whole genome shotgun (WGS) entry which is preliminary data.</text>
</comment>
<evidence type="ECO:0000256" key="3">
    <source>
        <dbReference type="SAM" id="Phobius"/>
    </source>
</evidence>
<evidence type="ECO:0000256" key="2">
    <source>
        <dbReference type="SAM" id="MobiDB-lite"/>
    </source>
</evidence>
<dbReference type="InterPro" id="IPR001296">
    <property type="entry name" value="Glyco_trans_1"/>
</dbReference>
<dbReference type="Gene3D" id="3.40.50.2000">
    <property type="entry name" value="Glycogen Phosphorylase B"/>
    <property type="match status" value="2"/>
</dbReference>
<protein>
    <recommendedName>
        <fullName evidence="4">Glycosyl transferase family 1 domain-containing protein</fullName>
    </recommendedName>
</protein>
<sequence>MTSGSNVQDLLRDAMKGLLLEAGASGSLHMTFSDEVIRKAISQPLPASFSLAESLPGIGERCSLEQLRQSGHPLGMPLLPRHSVNLPLLPKSSDPARPSPEWPADPRAALLEPLWDSDGSEGEYSDSGEKRSEDAPLKQHEQGSAGRKPGPPAHTLDTWWWPQRKRSPQQLLLSSVRALPYVALCASVLALGLIAGFILASPLAPQDEPYELGPDLLAAQKLPSKAVPSGMALEGESGPDPAKFDIMNADDFGIWQNRTMKHSDTALAEQSTIPGLASIARGPRVPIKNAEGRLLPLPRNLRVCTMSADFWGLPTAGGTATAYGLLTSALSEDPSLDVTLLGVSKKIDKCIRGRRQQSKLNPRADYACFEEYHFEPMVVTTQPYEPLSHATLEWLKENQDKCDVLQVHEWGGVFTDIVTYSHFRQFRPGLRIAINSHGGHYWSTQGQLPRPTDIMSLRIDNGERATLEYADIALSPTRYIASWLRQRGWRLPSYRLPVPNMIADLDQAPKERVEKPVWRVAFFGRLEERKGIKLFVDAVQRLPKEILEKPEFESYFVGAESKIDQVLSSTWLKQHTKHWTWKNYIMANTPRDKALATISADGILLVLASMIDNMPYVLAEASVMRIPLLIYDVGGVTEMIDPKQHADIICGTPKGDELAVRMREALQKGRLGISALSPRITTGKEQWQEWHHDFFHNQMQDFIKDDVELHASADEMNTDLEVITLREASQTALELYEEVCDAEGCNDIGCRNPRADGAPATIMLLPPQFSVLNESRLPELVRLLNIGELRKDAIGALTFGAEIPPYKDGMLPCSPKLRHAFPTAPTWQIYEGEVEPWLMSDYCTDTVPVLLRRATFCRAFAADAKDFRSYNSWVLSLMLGQAGLHLHTFPEVVFRLDKWTMQGYPCVLDKTPNRQLDIHVAANLMTDEMLMRSAQLTPEYRPLVDFHVQYSTVQSQKGWRYGYTDAARPMERNTTFHEMVWHAHKNGHLADGRWQATETLIYPQLYRYILHPCVSWPDNPDMCGGLHTATGDLRFDSFLTQDDVVIMLIYEVFPKCGDGVNFVVTLSPADGSDVQVLHEAEYEVAEKPTRQRLHFYLDRISTGDKVDLLVYPRGQHDCDGALILEVQIWEKKAYKG</sequence>
<gene>
    <name evidence="5" type="ORF">CVIRNUC_009715</name>
</gene>
<dbReference type="Proteomes" id="UP001314263">
    <property type="component" value="Unassembled WGS sequence"/>
</dbReference>
<name>A0AAV1IIK6_9CHLO</name>
<dbReference type="SUPFAM" id="SSF53756">
    <property type="entry name" value="UDP-Glycosyltransferase/glycogen phosphorylase"/>
    <property type="match status" value="1"/>
</dbReference>
<proteinExistence type="predicted"/>